<gene>
    <name evidence="7" type="ORF">PQO03_20810</name>
</gene>
<proteinExistence type="inferred from homology"/>
<dbReference type="Pfam" id="PF04286">
    <property type="entry name" value="DUF445"/>
    <property type="match status" value="1"/>
</dbReference>
<evidence type="ECO:0000313" key="7">
    <source>
        <dbReference type="EMBL" id="WDE98261.1"/>
    </source>
</evidence>
<dbReference type="InterPro" id="IPR007383">
    <property type="entry name" value="DUF445"/>
</dbReference>
<evidence type="ECO:0000256" key="1">
    <source>
        <dbReference type="ARBA" id="ARBA00004308"/>
    </source>
</evidence>
<evidence type="ECO:0000256" key="4">
    <source>
        <dbReference type="ARBA" id="ARBA00022989"/>
    </source>
</evidence>
<dbReference type="PANTHER" id="PTHR35791:SF1">
    <property type="entry name" value="UPF0754 MEMBRANE PROTEIN YHEB"/>
    <property type="match status" value="1"/>
</dbReference>
<evidence type="ECO:0000256" key="5">
    <source>
        <dbReference type="ARBA" id="ARBA00023136"/>
    </source>
</evidence>
<comment type="similarity">
    <text evidence="2">Belongs to the UPF0754 family.</text>
</comment>
<keyword evidence="5 6" id="KW-0472">Membrane</keyword>
<evidence type="ECO:0000256" key="2">
    <source>
        <dbReference type="ARBA" id="ARBA00008053"/>
    </source>
</evidence>
<feature type="transmembrane region" description="Helical" evidence="6">
    <location>
        <begin position="269"/>
        <end position="292"/>
    </location>
</feature>
<keyword evidence="8" id="KW-1185">Reference proteome</keyword>
<dbReference type="PANTHER" id="PTHR35791">
    <property type="entry name" value="UPF0754 MEMBRANE PROTEIN YHEB"/>
    <property type="match status" value="1"/>
</dbReference>
<sequence>MTEFILMPAIGAIIGAVTNELAIKMLFRPYNPVYVFGLKLPMTPGVIPSQRTVIAGNIAETFEKHLLSGKEIHDMLTSQDMHDQLEKEILKGLKKQLPTILANPELLQQTSSMVHSALVDTAKDKFVKISIEKAPLLAEKMIDNALESLGSMVAMVASPFKGKICEKVLEGIEQLSRETLASFATDDTRLLIQEKIEQQSGQLDYTKIAASLAPAMTELIINGLSNAIEEALSSGHLDIRKKIETRINELEIQQLEEIILGFSREQFRYITAFGALLGAIIGLVQAFTVGMLN</sequence>
<keyword evidence="4 6" id="KW-1133">Transmembrane helix</keyword>
<protein>
    <submittedName>
        <fullName evidence="7">DUF445 family protein</fullName>
    </submittedName>
</protein>
<accession>A0ABY7VZQ0</accession>
<name>A0ABY7VZQ0_9BACT</name>
<dbReference type="RefSeq" id="WP_274153136.1">
    <property type="nucleotide sequence ID" value="NZ_CP117812.1"/>
</dbReference>
<evidence type="ECO:0000313" key="8">
    <source>
        <dbReference type="Proteomes" id="UP001214250"/>
    </source>
</evidence>
<evidence type="ECO:0000256" key="3">
    <source>
        <dbReference type="ARBA" id="ARBA00022692"/>
    </source>
</evidence>
<dbReference type="EMBL" id="CP117812">
    <property type="protein sequence ID" value="WDE98261.1"/>
    <property type="molecule type" value="Genomic_DNA"/>
</dbReference>
<comment type="subcellular location">
    <subcellularLocation>
        <location evidence="1">Endomembrane system</location>
    </subcellularLocation>
</comment>
<keyword evidence="3 6" id="KW-0812">Transmembrane</keyword>
<reference evidence="7 8" key="1">
    <citation type="submission" date="2023-02" db="EMBL/GenBank/DDBJ databases">
        <title>Genome sequence of Lentisphaera profundi SAORIC-696.</title>
        <authorList>
            <person name="Kim e."/>
            <person name="Cho J.-C."/>
            <person name="Choi A."/>
            <person name="Kang I."/>
        </authorList>
    </citation>
    <scope>NUCLEOTIDE SEQUENCE [LARGE SCALE GENOMIC DNA]</scope>
    <source>
        <strain evidence="7 8">SAORIC-696</strain>
    </source>
</reference>
<evidence type="ECO:0000256" key="6">
    <source>
        <dbReference type="SAM" id="Phobius"/>
    </source>
</evidence>
<dbReference type="Proteomes" id="UP001214250">
    <property type="component" value="Chromosome 2"/>
</dbReference>
<organism evidence="7 8">
    <name type="scientific">Lentisphaera profundi</name>
    <dbReference type="NCBI Taxonomy" id="1658616"/>
    <lineage>
        <taxon>Bacteria</taxon>
        <taxon>Pseudomonadati</taxon>
        <taxon>Lentisphaerota</taxon>
        <taxon>Lentisphaeria</taxon>
        <taxon>Lentisphaerales</taxon>
        <taxon>Lentisphaeraceae</taxon>
        <taxon>Lentisphaera</taxon>
    </lineage>
</organism>